<evidence type="ECO:0000313" key="3">
    <source>
        <dbReference type="Proteomes" id="UP000614058"/>
    </source>
</evidence>
<keyword evidence="3" id="KW-1185">Reference proteome</keyword>
<dbReference type="RefSeq" id="WP_200522328.1">
    <property type="nucleotide sequence ID" value="NZ_JAEHNZ010000002.1"/>
</dbReference>
<comment type="caution">
    <text evidence="2">The sequence shown here is derived from an EMBL/GenBank/DDBJ whole genome shotgun (WGS) entry which is preliminary data.</text>
</comment>
<gene>
    <name evidence="2" type="ORF">JDW22_06120</name>
</gene>
<organism evidence="2 3">
    <name type="scientific">Kingella bonacorsii</name>
    <dbReference type="NCBI Taxonomy" id="2796361"/>
    <lineage>
        <taxon>Bacteria</taxon>
        <taxon>Pseudomonadati</taxon>
        <taxon>Pseudomonadota</taxon>
        <taxon>Betaproteobacteria</taxon>
        <taxon>Neisseriales</taxon>
        <taxon>Neisseriaceae</taxon>
        <taxon>Kingella</taxon>
    </lineage>
</organism>
<sequence length="70" mass="7924">MECRQLADITPTRKAPLEHRFLLSDAPLPFHFGFQAALIPHPNNRQPENPFTRHSPAQPPFQATSPPPNM</sequence>
<protein>
    <submittedName>
        <fullName evidence="2">Uncharacterized protein</fullName>
    </submittedName>
</protein>
<evidence type="ECO:0000256" key="1">
    <source>
        <dbReference type="SAM" id="MobiDB-lite"/>
    </source>
</evidence>
<dbReference type="Proteomes" id="UP000614058">
    <property type="component" value="Unassembled WGS sequence"/>
</dbReference>
<reference evidence="2 3" key="1">
    <citation type="journal article" date="2021" name="Pathogens">
        <title>Isolation and Characterization of Kingella bonacorsii sp. nov., A Novel Kingella Species Detected in a Stable Periodontitis Subject.</title>
        <authorList>
            <person name="Antezack A."/>
            <person name="Boxberger M."/>
            <person name="Rolland C."/>
            <person name="Monnet-Corti V."/>
            <person name="La Scola B."/>
        </authorList>
    </citation>
    <scope>NUCLEOTIDE SEQUENCE [LARGE SCALE GENOMIC DNA]</scope>
    <source>
        <strain evidence="2 3">Marseille-Q4569</strain>
    </source>
</reference>
<feature type="region of interest" description="Disordered" evidence="1">
    <location>
        <begin position="39"/>
        <end position="70"/>
    </location>
</feature>
<evidence type="ECO:0000313" key="2">
    <source>
        <dbReference type="EMBL" id="MBK0396162.1"/>
    </source>
</evidence>
<proteinExistence type="predicted"/>
<dbReference type="EMBL" id="JAEHNZ010000002">
    <property type="protein sequence ID" value="MBK0396162.1"/>
    <property type="molecule type" value="Genomic_DNA"/>
</dbReference>
<accession>A0ABS1BTA1</accession>
<name>A0ABS1BTA1_9NEIS</name>